<sequence length="133" mass="14923">MFGLTAESHDRHPSSSLPTVCLRLTDTRSKQEVISDAAQARPTCHPVRSGRDLGATQENGTLWEAEKLQPRGLWSVLLRFMETRTCAETETHLMELLYCYWFVLVQLTLMGSGSATDAALMISCCIGSHFWFL</sequence>
<evidence type="ECO:0000313" key="1">
    <source>
        <dbReference type="EMBL" id="KAK5907687.1"/>
    </source>
</evidence>
<protein>
    <submittedName>
        <fullName evidence="1">Uncharacterized protein</fullName>
    </submittedName>
</protein>
<proteinExistence type="predicted"/>
<dbReference type="AlphaFoldDB" id="A0AAN8HA37"/>
<reference evidence="1 2" key="1">
    <citation type="journal article" date="2023" name="Mol. Biol. Evol.">
        <title>Genomics of Secondarily Temperate Adaptation in the Only Non-Antarctic Icefish.</title>
        <authorList>
            <person name="Rivera-Colon A.G."/>
            <person name="Rayamajhi N."/>
            <person name="Minhas B.F."/>
            <person name="Madrigal G."/>
            <person name="Bilyk K.T."/>
            <person name="Yoon V."/>
            <person name="Hune M."/>
            <person name="Gregory S."/>
            <person name="Cheng C.H.C."/>
            <person name="Catchen J.M."/>
        </authorList>
    </citation>
    <scope>NUCLEOTIDE SEQUENCE [LARGE SCALE GENOMIC DNA]</scope>
    <source>
        <strain evidence="1">JC2023a</strain>
    </source>
</reference>
<name>A0AAN8HA37_9TELE</name>
<dbReference type="Proteomes" id="UP001335648">
    <property type="component" value="Unassembled WGS sequence"/>
</dbReference>
<accession>A0AAN8HA37</accession>
<dbReference type="EMBL" id="JAULUE010002049">
    <property type="protein sequence ID" value="KAK5907687.1"/>
    <property type="molecule type" value="Genomic_DNA"/>
</dbReference>
<organism evidence="1 2">
    <name type="scientific">Champsocephalus esox</name>
    <name type="common">pike icefish</name>
    <dbReference type="NCBI Taxonomy" id="159716"/>
    <lineage>
        <taxon>Eukaryota</taxon>
        <taxon>Metazoa</taxon>
        <taxon>Chordata</taxon>
        <taxon>Craniata</taxon>
        <taxon>Vertebrata</taxon>
        <taxon>Euteleostomi</taxon>
        <taxon>Actinopterygii</taxon>
        <taxon>Neopterygii</taxon>
        <taxon>Teleostei</taxon>
        <taxon>Neoteleostei</taxon>
        <taxon>Acanthomorphata</taxon>
        <taxon>Eupercaria</taxon>
        <taxon>Perciformes</taxon>
        <taxon>Notothenioidei</taxon>
        <taxon>Channichthyidae</taxon>
        <taxon>Champsocephalus</taxon>
    </lineage>
</organism>
<comment type="caution">
    <text evidence="1">The sequence shown here is derived from an EMBL/GenBank/DDBJ whole genome shotgun (WGS) entry which is preliminary data.</text>
</comment>
<evidence type="ECO:0000313" key="2">
    <source>
        <dbReference type="Proteomes" id="UP001335648"/>
    </source>
</evidence>
<gene>
    <name evidence="1" type="ORF">CesoFtcFv8_005507</name>
</gene>
<keyword evidence="2" id="KW-1185">Reference proteome</keyword>